<comment type="caution">
    <text evidence="2">The sequence shown here is derived from an EMBL/GenBank/DDBJ whole genome shotgun (WGS) entry which is preliminary data.</text>
</comment>
<feature type="region of interest" description="Disordered" evidence="1">
    <location>
        <begin position="191"/>
        <end position="215"/>
    </location>
</feature>
<keyword evidence="3" id="KW-1185">Reference proteome</keyword>
<protein>
    <submittedName>
        <fullName evidence="2">Uncharacterized protein</fullName>
    </submittedName>
</protein>
<reference evidence="3" key="1">
    <citation type="journal article" date="2019" name="Int. J. Syst. Evol. Microbiol.">
        <title>The Global Catalogue of Microorganisms (GCM) 10K type strain sequencing project: providing services to taxonomists for standard genome sequencing and annotation.</title>
        <authorList>
            <consortium name="The Broad Institute Genomics Platform"/>
            <consortium name="The Broad Institute Genome Sequencing Center for Infectious Disease"/>
            <person name="Wu L."/>
            <person name="Ma J."/>
        </authorList>
    </citation>
    <scope>NUCLEOTIDE SEQUENCE [LARGE SCALE GENOMIC DNA]</scope>
    <source>
        <strain evidence="3">JCM 16001</strain>
    </source>
</reference>
<proteinExistence type="predicted"/>
<evidence type="ECO:0000313" key="2">
    <source>
        <dbReference type="EMBL" id="GAA1682981.1"/>
    </source>
</evidence>
<name>A0ABP4T686_9ACTN</name>
<dbReference type="EMBL" id="BAAAQF010000011">
    <property type="protein sequence ID" value="GAA1682981.1"/>
    <property type="molecule type" value="Genomic_DNA"/>
</dbReference>
<accession>A0ABP4T686</accession>
<organism evidence="2 3">
    <name type="scientific">Glycomyces endophyticus</name>
    <dbReference type="NCBI Taxonomy" id="480996"/>
    <lineage>
        <taxon>Bacteria</taxon>
        <taxon>Bacillati</taxon>
        <taxon>Actinomycetota</taxon>
        <taxon>Actinomycetes</taxon>
        <taxon>Glycomycetales</taxon>
        <taxon>Glycomycetaceae</taxon>
        <taxon>Glycomyces</taxon>
    </lineage>
</organism>
<gene>
    <name evidence="2" type="ORF">GCM10009830_32720</name>
</gene>
<sequence>MTPVDATTAPPAPDRVVVVAFRKAAVARVNGYLDYLLSRGVRVTVLVGDGQGWKQADRFDPRAEVLSLARRENRRPFVWTYTLLVERGPGGVLRRAARLPGPAGGAGRRLVRAHAKAVRLIRKWFFWRGYKAVRGHSLRRLALRRLEPLRLDDATRVVIADTAAVPFGWSLARRRPGLEVTRAMDVSAYEPLPVTDPAPEQGFDLSPDPRAYTQL</sequence>
<evidence type="ECO:0000313" key="3">
    <source>
        <dbReference type="Proteomes" id="UP001499851"/>
    </source>
</evidence>
<dbReference type="Proteomes" id="UP001499851">
    <property type="component" value="Unassembled WGS sequence"/>
</dbReference>
<evidence type="ECO:0000256" key="1">
    <source>
        <dbReference type="SAM" id="MobiDB-lite"/>
    </source>
</evidence>